<feature type="region of interest" description="Disordered" evidence="1">
    <location>
        <begin position="1"/>
        <end position="32"/>
    </location>
</feature>
<evidence type="ECO:0000256" key="1">
    <source>
        <dbReference type="SAM" id="MobiDB-lite"/>
    </source>
</evidence>
<dbReference type="EMBL" id="LAZR01020088">
    <property type="protein sequence ID" value="KKL90144.1"/>
    <property type="molecule type" value="Genomic_DNA"/>
</dbReference>
<reference evidence="2" key="1">
    <citation type="journal article" date="2015" name="Nature">
        <title>Complex archaea that bridge the gap between prokaryotes and eukaryotes.</title>
        <authorList>
            <person name="Spang A."/>
            <person name="Saw J.H."/>
            <person name="Jorgensen S.L."/>
            <person name="Zaremba-Niedzwiedzka K."/>
            <person name="Martijn J."/>
            <person name="Lind A.E."/>
            <person name="van Eijk R."/>
            <person name="Schleper C."/>
            <person name="Guy L."/>
            <person name="Ettema T.J."/>
        </authorList>
    </citation>
    <scope>NUCLEOTIDE SEQUENCE</scope>
</reference>
<comment type="caution">
    <text evidence="2">The sequence shown here is derived from an EMBL/GenBank/DDBJ whole genome shotgun (WGS) entry which is preliminary data.</text>
</comment>
<dbReference type="AlphaFoldDB" id="A0A0F9FUL9"/>
<accession>A0A0F9FUL9</accession>
<feature type="compositionally biased region" description="Basic and acidic residues" evidence="1">
    <location>
        <begin position="21"/>
        <end position="32"/>
    </location>
</feature>
<gene>
    <name evidence="2" type="ORF">LCGC14_1907610</name>
</gene>
<sequence>MAKKKKTKADDGFNDNGTVKMPERPVRPKKADDNRTVLIDNLLREANTAMLRIGKLERRIDRIVEAHEKCKSLKNL</sequence>
<protein>
    <submittedName>
        <fullName evidence="2">Uncharacterized protein</fullName>
    </submittedName>
</protein>
<proteinExistence type="predicted"/>
<name>A0A0F9FUL9_9ZZZZ</name>
<evidence type="ECO:0000313" key="2">
    <source>
        <dbReference type="EMBL" id="KKL90144.1"/>
    </source>
</evidence>
<organism evidence="2">
    <name type="scientific">marine sediment metagenome</name>
    <dbReference type="NCBI Taxonomy" id="412755"/>
    <lineage>
        <taxon>unclassified sequences</taxon>
        <taxon>metagenomes</taxon>
        <taxon>ecological metagenomes</taxon>
    </lineage>
</organism>